<evidence type="ECO:0000313" key="3">
    <source>
        <dbReference type="EMBL" id="EPT02529.1"/>
    </source>
</evidence>
<keyword evidence="2" id="KW-0812">Transmembrane</keyword>
<keyword evidence="2" id="KW-0472">Membrane</keyword>
<protein>
    <submittedName>
        <fullName evidence="3">Uncharacterized protein</fullName>
    </submittedName>
</protein>
<sequence>MSQSNTGYDVWGVVASVLSLLILIPALINNLPINQARLFDSMLADTRCELCMYIEDGCLESAFISRVTLQLGGLHADASQISEAYRNGSILHQIVGLLRLKAFKLIGMRREVEDIRTDIKSRAAEALGRRVLEHAAQPAKEACPPSDESDVDDLASSASSTVQGEDDIEKGIHIERSTRDPPAYCVGFFLKTKHNTPKHRAWQTKAKVYLCDAY</sequence>
<proteinExistence type="predicted"/>
<organism evidence="3 4">
    <name type="scientific">Fomitopsis schrenkii</name>
    <name type="common">Brown rot fungus</name>
    <dbReference type="NCBI Taxonomy" id="2126942"/>
    <lineage>
        <taxon>Eukaryota</taxon>
        <taxon>Fungi</taxon>
        <taxon>Dikarya</taxon>
        <taxon>Basidiomycota</taxon>
        <taxon>Agaricomycotina</taxon>
        <taxon>Agaricomycetes</taxon>
        <taxon>Polyporales</taxon>
        <taxon>Fomitopsis</taxon>
    </lineage>
</organism>
<gene>
    <name evidence="3" type="ORF">FOMPIDRAFT_110321</name>
</gene>
<keyword evidence="4" id="KW-1185">Reference proteome</keyword>
<dbReference type="Proteomes" id="UP000015241">
    <property type="component" value="Unassembled WGS sequence"/>
</dbReference>
<name>S8EH11_FOMSC</name>
<evidence type="ECO:0000256" key="2">
    <source>
        <dbReference type="SAM" id="Phobius"/>
    </source>
</evidence>
<feature type="transmembrane region" description="Helical" evidence="2">
    <location>
        <begin position="12"/>
        <end position="33"/>
    </location>
</feature>
<dbReference type="AlphaFoldDB" id="S8EH11"/>
<dbReference type="InParanoid" id="S8EH11"/>
<evidence type="ECO:0000313" key="4">
    <source>
        <dbReference type="Proteomes" id="UP000015241"/>
    </source>
</evidence>
<evidence type="ECO:0000256" key="1">
    <source>
        <dbReference type="SAM" id="MobiDB-lite"/>
    </source>
</evidence>
<dbReference type="HOGENOM" id="CLU_1288926_0_0_1"/>
<keyword evidence="2" id="KW-1133">Transmembrane helix</keyword>
<reference evidence="3 4" key="1">
    <citation type="journal article" date="2012" name="Science">
        <title>The Paleozoic origin of enzymatic lignin decomposition reconstructed from 31 fungal genomes.</title>
        <authorList>
            <person name="Floudas D."/>
            <person name="Binder M."/>
            <person name="Riley R."/>
            <person name="Barry K."/>
            <person name="Blanchette R.A."/>
            <person name="Henrissat B."/>
            <person name="Martinez A.T."/>
            <person name="Otillar R."/>
            <person name="Spatafora J.W."/>
            <person name="Yadav J.S."/>
            <person name="Aerts A."/>
            <person name="Benoit I."/>
            <person name="Boyd A."/>
            <person name="Carlson A."/>
            <person name="Copeland A."/>
            <person name="Coutinho P.M."/>
            <person name="de Vries R.P."/>
            <person name="Ferreira P."/>
            <person name="Findley K."/>
            <person name="Foster B."/>
            <person name="Gaskell J."/>
            <person name="Glotzer D."/>
            <person name="Gorecki P."/>
            <person name="Heitman J."/>
            <person name="Hesse C."/>
            <person name="Hori C."/>
            <person name="Igarashi K."/>
            <person name="Jurgens J.A."/>
            <person name="Kallen N."/>
            <person name="Kersten P."/>
            <person name="Kohler A."/>
            <person name="Kuees U."/>
            <person name="Kumar T.K.A."/>
            <person name="Kuo A."/>
            <person name="LaButti K."/>
            <person name="Larrondo L.F."/>
            <person name="Lindquist E."/>
            <person name="Ling A."/>
            <person name="Lombard V."/>
            <person name="Lucas S."/>
            <person name="Lundell T."/>
            <person name="Martin R."/>
            <person name="McLaughlin D.J."/>
            <person name="Morgenstern I."/>
            <person name="Morin E."/>
            <person name="Murat C."/>
            <person name="Nagy L.G."/>
            <person name="Nolan M."/>
            <person name="Ohm R.A."/>
            <person name="Patyshakuliyeva A."/>
            <person name="Rokas A."/>
            <person name="Ruiz-Duenas F.J."/>
            <person name="Sabat G."/>
            <person name="Salamov A."/>
            <person name="Samejima M."/>
            <person name="Schmutz J."/>
            <person name="Slot J.C."/>
            <person name="St John F."/>
            <person name="Stenlid J."/>
            <person name="Sun H."/>
            <person name="Sun S."/>
            <person name="Syed K."/>
            <person name="Tsang A."/>
            <person name="Wiebenga A."/>
            <person name="Young D."/>
            <person name="Pisabarro A."/>
            <person name="Eastwood D.C."/>
            <person name="Martin F."/>
            <person name="Cullen D."/>
            <person name="Grigoriev I.V."/>
            <person name="Hibbett D.S."/>
        </authorList>
    </citation>
    <scope>NUCLEOTIDE SEQUENCE</scope>
    <source>
        <strain evidence="4">FP-58527</strain>
    </source>
</reference>
<feature type="region of interest" description="Disordered" evidence="1">
    <location>
        <begin position="138"/>
        <end position="174"/>
    </location>
</feature>
<dbReference type="EMBL" id="KE504135">
    <property type="protein sequence ID" value="EPT02529.1"/>
    <property type="molecule type" value="Genomic_DNA"/>
</dbReference>
<accession>S8EH11</accession>